<evidence type="ECO:0000313" key="1">
    <source>
        <dbReference type="Proteomes" id="UP000887565"/>
    </source>
</evidence>
<dbReference type="Proteomes" id="UP000887565">
    <property type="component" value="Unplaced"/>
</dbReference>
<protein>
    <submittedName>
        <fullName evidence="2">Uncharacterized protein</fullName>
    </submittedName>
</protein>
<sequence length="97" mass="10962">MGSLWVLSEIVTVKSLKQLSDLFKRPSSRLNNVKPFGSKDQESIVIQINAATSQKCPDIFERNFSSIQTIFGRSIFVRSTRNKKFTSIDNVVLVVIL</sequence>
<dbReference type="AlphaFoldDB" id="A0A915KH37"/>
<name>A0A915KH37_ROMCU</name>
<dbReference type="WBParaSite" id="nRc.2.0.1.t37296-RA">
    <property type="protein sequence ID" value="nRc.2.0.1.t37296-RA"/>
    <property type="gene ID" value="nRc.2.0.1.g37296"/>
</dbReference>
<reference evidence="2" key="1">
    <citation type="submission" date="2022-11" db="UniProtKB">
        <authorList>
            <consortium name="WormBaseParasite"/>
        </authorList>
    </citation>
    <scope>IDENTIFICATION</scope>
</reference>
<proteinExistence type="predicted"/>
<accession>A0A915KH37</accession>
<keyword evidence="1" id="KW-1185">Reference proteome</keyword>
<evidence type="ECO:0000313" key="2">
    <source>
        <dbReference type="WBParaSite" id="nRc.2.0.1.t37296-RA"/>
    </source>
</evidence>
<organism evidence="1 2">
    <name type="scientific">Romanomermis culicivorax</name>
    <name type="common">Nematode worm</name>
    <dbReference type="NCBI Taxonomy" id="13658"/>
    <lineage>
        <taxon>Eukaryota</taxon>
        <taxon>Metazoa</taxon>
        <taxon>Ecdysozoa</taxon>
        <taxon>Nematoda</taxon>
        <taxon>Enoplea</taxon>
        <taxon>Dorylaimia</taxon>
        <taxon>Mermithida</taxon>
        <taxon>Mermithoidea</taxon>
        <taxon>Mermithidae</taxon>
        <taxon>Romanomermis</taxon>
    </lineage>
</organism>